<accession>A0AAW0I0W3</accession>
<sequence>MMAASVMDTSPSSAPNVCAAADVEELLRDSVQHPYPLTPFCELRDSTALRKSSVLIGYPHLSPLETALLWIPEVSGFDFLAVLLVITPTQTLTGFYGR</sequence>
<keyword evidence="2" id="KW-1185">Reference proteome</keyword>
<evidence type="ECO:0000313" key="2">
    <source>
        <dbReference type="Proteomes" id="UP001488838"/>
    </source>
</evidence>
<dbReference type="Proteomes" id="UP001488838">
    <property type="component" value="Unassembled WGS sequence"/>
</dbReference>
<evidence type="ECO:0000313" key="1">
    <source>
        <dbReference type="EMBL" id="KAK7808037.1"/>
    </source>
</evidence>
<comment type="caution">
    <text evidence="1">The sequence shown here is derived from an EMBL/GenBank/DDBJ whole genome shotgun (WGS) entry which is preliminary data.</text>
</comment>
<gene>
    <name evidence="1" type="ORF">U0070_022690</name>
</gene>
<protein>
    <submittedName>
        <fullName evidence="1">Uncharacterized protein</fullName>
    </submittedName>
</protein>
<dbReference type="EMBL" id="JBBHLL010000251">
    <property type="protein sequence ID" value="KAK7808037.1"/>
    <property type="molecule type" value="Genomic_DNA"/>
</dbReference>
<dbReference type="AlphaFoldDB" id="A0AAW0I0W3"/>
<name>A0AAW0I0W3_MYOGA</name>
<reference evidence="1 2" key="1">
    <citation type="journal article" date="2023" name="bioRxiv">
        <title>Conserved and derived expression patterns and positive selection on dental genes reveal complex evolutionary context of ever-growing rodent molars.</title>
        <authorList>
            <person name="Calamari Z.T."/>
            <person name="Song A."/>
            <person name="Cohen E."/>
            <person name="Akter M."/>
            <person name="Roy R.D."/>
            <person name="Hallikas O."/>
            <person name="Christensen M.M."/>
            <person name="Li P."/>
            <person name="Marangoni P."/>
            <person name="Jernvall J."/>
            <person name="Klein O.D."/>
        </authorList>
    </citation>
    <scope>NUCLEOTIDE SEQUENCE [LARGE SCALE GENOMIC DNA]</scope>
    <source>
        <strain evidence="1">V071</strain>
    </source>
</reference>
<organism evidence="1 2">
    <name type="scientific">Myodes glareolus</name>
    <name type="common">Bank vole</name>
    <name type="synonym">Clethrionomys glareolus</name>
    <dbReference type="NCBI Taxonomy" id="447135"/>
    <lineage>
        <taxon>Eukaryota</taxon>
        <taxon>Metazoa</taxon>
        <taxon>Chordata</taxon>
        <taxon>Craniata</taxon>
        <taxon>Vertebrata</taxon>
        <taxon>Euteleostomi</taxon>
        <taxon>Mammalia</taxon>
        <taxon>Eutheria</taxon>
        <taxon>Euarchontoglires</taxon>
        <taxon>Glires</taxon>
        <taxon>Rodentia</taxon>
        <taxon>Myomorpha</taxon>
        <taxon>Muroidea</taxon>
        <taxon>Cricetidae</taxon>
        <taxon>Arvicolinae</taxon>
        <taxon>Myodes</taxon>
    </lineage>
</organism>
<proteinExistence type="predicted"/>